<name>A0ACC5RFM0_9HYPH</name>
<keyword evidence="2" id="KW-1185">Reference proteome</keyword>
<dbReference type="Proteomes" id="UP000616151">
    <property type="component" value="Unassembled WGS sequence"/>
</dbReference>
<accession>A0ACC5RFM0</accession>
<sequence>MPPIRYVSLADLKPWPGAARTHSKKQIRQIAESIRRFGFINPIVIDEDYQILAGHGRVEAARTMSLEDVPALRIDTMSEAEKRAYVIADNKLALCAGWERKVLGDELEKLLAEDLHLDIGITGFSTGEAMKTVNKVDAGSN</sequence>
<organism evidence="1 2">
    <name type="scientific">Taklimakanibacter albus</name>
    <dbReference type="NCBI Taxonomy" id="2800327"/>
    <lineage>
        <taxon>Bacteria</taxon>
        <taxon>Pseudomonadati</taxon>
        <taxon>Pseudomonadota</taxon>
        <taxon>Alphaproteobacteria</taxon>
        <taxon>Hyphomicrobiales</taxon>
        <taxon>Aestuariivirgaceae</taxon>
        <taxon>Taklimakanibacter</taxon>
    </lineage>
</organism>
<reference evidence="1" key="1">
    <citation type="submission" date="2021-01" db="EMBL/GenBank/DDBJ databases">
        <authorList>
            <person name="Sun Q."/>
        </authorList>
    </citation>
    <scope>NUCLEOTIDE SEQUENCE</scope>
    <source>
        <strain evidence="1">YIM B02566</strain>
    </source>
</reference>
<proteinExistence type="predicted"/>
<evidence type="ECO:0000313" key="1">
    <source>
        <dbReference type="EMBL" id="MBK1871397.1"/>
    </source>
</evidence>
<evidence type="ECO:0000313" key="2">
    <source>
        <dbReference type="Proteomes" id="UP000616151"/>
    </source>
</evidence>
<gene>
    <name evidence="1" type="ORF">JHL16_33830</name>
</gene>
<comment type="caution">
    <text evidence="1">The sequence shown here is derived from an EMBL/GenBank/DDBJ whole genome shotgun (WGS) entry which is preliminary data.</text>
</comment>
<protein>
    <submittedName>
        <fullName evidence="1">ParB N-terminal domain-containing protein</fullName>
    </submittedName>
</protein>
<dbReference type="EMBL" id="JAENHL010000008">
    <property type="protein sequence ID" value="MBK1871397.1"/>
    <property type="molecule type" value="Genomic_DNA"/>
</dbReference>